<evidence type="ECO:0000256" key="5">
    <source>
        <dbReference type="ARBA" id="ARBA00034545"/>
    </source>
</evidence>
<dbReference type="GO" id="GO:0032259">
    <property type="term" value="P:methylation"/>
    <property type="evidence" value="ECO:0007669"/>
    <property type="project" value="UniProtKB-KW"/>
</dbReference>
<evidence type="ECO:0000256" key="7">
    <source>
        <dbReference type="ARBA" id="ARBA00047943"/>
    </source>
</evidence>
<dbReference type="EMBL" id="SKBU01000015">
    <property type="protein sequence ID" value="TCJ16892.1"/>
    <property type="molecule type" value="Genomic_DNA"/>
</dbReference>
<dbReference type="SUPFAM" id="SSF53335">
    <property type="entry name" value="S-adenosyl-L-methionine-dependent methyltransferases"/>
    <property type="match status" value="1"/>
</dbReference>
<dbReference type="PANTHER" id="PTHR43675">
    <property type="entry name" value="ARSENITE METHYLTRANSFERASE"/>
    <property type="match status" value="1"/>
</dbReference>
<evidence type="ECO:0000256" key="6">
    <source>
        <dbReference type="ARBA" id="ARBA00047941"/>
    </source>
</evidence>
<keyword evidence="1 10" id="KW-0808">Transferase</keyword>
<evidence type="ECO:0000256" key="8">
    <source>
        <dbReference type="ARBA" id="ARBA00048428"/>
    </source>
</evidence>
<comment type="caution">
    <text evidence="10">The sequence shown here is derived from an EMBL/GenBank/DDBJ whole genome shotgun (WGS) entry which is preliminary data.</text>
</comment>
<evidence type="ECO:0000256" key="2">
    <source>
        <dbReference type="ARBA" id="ARBA00022691"/>
    </source>
</evidence>
<dbReference type="NCBIfam" id="NF008823">
    <property type="entry name" value="PRK11873.1"/>
    <property type="match status" value="1"/>
</dbReference>
<comment type="catalytic activity">
    <reaction evidence="6">
        <text>arsenic triglutathione + [thioredoxin]-dithiol + S-adenosyl-L-methionine + 2 H2O = methylarsonous acid + [thioredoxin]-disulfide + 3 glutathione + S-adenosyl-L-homocysteine + H(+)</text>
        <dbReference type="Rhea" id="RHEA:69460"/>
        <dbReference type="Rhea" id="RHEA-COMP:10698"/>
        <dbReference type="Rhea" id="RHEA-COMP:10700"/>
        <dbReference type="ChEBI" id="CHEBI:15377"/>
        <dbReference type="ChEBI" id="CHEBI:15378"/>
        <dbReference type="ChEBI" id="CHEBI:17826"/>
        <dbReference type="ChEBI" id="CHEBI:29950"/>
        <dbReference type="ChEBI" id="CHEBI:50058"/>
        <dbReference type="ChEBI" id="CHEBI:57856"/>
        <dbReference type="ChEBI" id="CHEBI:57925"/>
        <dbReference type="ChEBI" id="CHEBI:59789"/>
        <dbReference type="ChEBI" id="CHEBI:183640"/>
        <dbReference type="EC" id="2.1.1.137"/>
    </reaction>
</comment>
<dbReference type="Gene3D" id="3.40.50.150">
    <property type="entry name" value="Vaccinia Virus protein VP39"/>
    <property type="match status" value="1"/>
</dbReference>
<comment type="similarity">
    <text evidence="3">Belongs to the methyltransferase superfamily. Arsenite methyltransferase family.</text>
</comment>
<evidence type="ECO:0000259" key="9">
    <source>
        <dbReference type="Pfam" id="PF13847"/>
    </source>
</evidence>
<comment type="catalytic activity">
    <reaction evidence="8">
        <text>arsenic triglutathione + 3 [thioredoxin]-dithiol + 3 S-adenosyl-L-methionine = trimethylarsine + 3 [thioredoxin]-disulfide + 3 glutathione + 3 S-adenosyl-L-homocysteine + 3 H(+)</text>
        <dbReference type="Rhea" id="RHEA:69432"/>
        <dbReference type="Rhea" id="RHEA-COMP:10698"/>
        <dbReference type="Rhea" id="RHEA-COMP:10700"/>
        <dbReference type="ChEBI" id="CHEBI:15378"/>
        <dbReference type="ChEBI" id="CHEBI:27130"/>
        <dbReference type="ChEBI" id="CHEBI:29950"/>
        <dbReference type="ChEBI" id="CHEBI:50058"/>
        <dbReference type="ChEBI" id="CHEBI:57856"/>
        <dbReference type="ChEBI" id="CHEBI:57925"/>
        <dbReference type="ChEBI" id="CHEBI:59789"/>
        <dbReference type="ChEBI" id="CHEBI:183640"/>
        <dbReference type="EC" id="2.1.1.137"/>
    </reaction>
</comment>
<protein>
    <recommendedName>
        <fullName evidence="5">Arsenite methyltransferase</fullName>
        <ecNumber evidence="4">2.1.1.137</ecNumber>
    </recommendedName>
</protein>
<dbReference type="RefSeq" id="WP_132691179.1">
    <property type="nucleotide sequence ID" value="NZ_SKBU01000015.1"/>
</dbReference>
<evidence type="ECO:0000256" key="3">
    <source>
        <dbReference type="ARBA" id="ARBA00034487"/>
    </source>
</evidence>
<gene>
    <name evidence="10" type="primary">arsM</name>
    <name evidence="10" type="ORF">E0L93_09295</name>
</gene>
<evidence type="ECO:0000313" key="10">
    <source>
        <dbReference type="EMBL" id="TCJ16892.1"/>
    </source>
</evidence>
<feature type="domain" description="Methyltransferase" evidence="9">
    <location>
        <begin position="71"/>
        <end position="219"/>
    </location>
</feature>
<name>A0A4V6NB18_9ACTN</name>
<keyword evidence="11" id="KW-1185">Reference proteome</keyword>
<reference evidence="10 11" key="1">
    <citation type="submission" date="2019-03" db="EMBL/GenBank/DDBJ databases">
        <title>Whole genome sequence of a novel Rubrobacter taiwanensis strain, isolated from Yellowstone National Park.</title>
        <authorList>
            <person name="Freed S."/>
            <person name="Ramaley R.F."/>
            <person name="Kyndt J.A."/>
        </authorList>
    </citation>
    <scope>NUCLEOTIDE SEQUENCE [LARGE SCALE GENOMIC DNA]</scope>
    <source>
        <strain evidence="10 11">Yellowstone</strain>
    </source>
</reference>
<keyword evidence="2" id="KW-0949">S-adenosyl-L-methionine</keyword>
<keyword evidence="10" id="KW-0489">Methyltransferase</keyword>
<dbReference type="Proteomes" id="UP000295244">
    <property type="component" value="Unassembled WGS sequence"/>
</dbReference>
<dbReference type="GO" id="GO:0030791">
    <property type="term" value="F:arsenite methyltransferase activity"/>
    <property type="evidence" value="ECO:0007669"/>
    <property type="project" value="UniProtKB-EC"/>
</dbReference>
<evidence type="ECO:0000256" key="1">
    <source>
        <dbReference type="ARBA" id="ARBA00022679"/>
    </source>
</evidence>
<dbReference type="AlphaFoldDB" id="A0A4V6NB18"/>
<dbReference type="InterPro" id="IPR025714">
    <property type="entry name" value="Methyltranfer_dom"/>
</dbReference>
<dbReference type="InterPro" id="IPR026669">
    <property type="entry name" value="Arsenite_MeTrfase-like"/>
</dbReference>
<dbReference type="EC" id="2.1.1.137" evidence="4"/>
<dbReference type="Pfam" id="PF13847">
    <property type="entry name" value="Methyltransf_31"/>
    <property type="match status" value="1"/>
</dbReference>
<dbReference type="InterPro" id="IPR029063">
    <property type="entry name" value="SAM-dependent_MTases_sf"/>
</dbReference>
<evidence type="ECO:0000313" key="11">
    <source>
        <dbReference type="Proteomes" id="UP000295244"/>
    </source>
</evidence>
<sequence length="256" mass="26453">MGDELRDLVRKKYSGAAQGVRSGGCCGSGEGACGADLTAGAYSPEEVSGMPEAAGASLGCGNPVALAELAPGEVVLDLGSGGGLDVLLSARRVAPGGKAYGLDMTEEMLKLARRHQLEAGVENAEFLKGEIEDIPLPGGSVDVVISNCVINLSTDKDRALAEAYRVLRPGGRFAVYDMVFPGEKSAFPGEARWRAELWAGCISGALSEGEYREKLEAAGFLDVSIEKTRTYSAGGACCGDGGVSIASAFVRARKPE</sequence>
<proteinExistence type="inferred from homology"/>
<dbReference type="PANTHER" id="PTHR43675:SF8">
    <property type="entry name" value="ARSENITE METHYLTRANSFERASE"/>
    <property type="match status" value="1"/>
</dbReference>
<organism evidence="10 11">
    <name type="scientific">Rubrobacter taiwanensis</name>
    <dbReference type="NCBI Taxonomy" id="185139"/>
    <lineage>
        <taxon>Bacteria</taxon>
        <taxon>Bacillati</taxon>
        <taxon>Actinomycetota</taxon>
        <taxon>Rubrobacteria</taxon>
        <taxon>Rubrobacterales</taxon>
        <taxon>Rubrobacteraceae</taxon>
        <taxon>Rubrobacter</taxon>
    </lineage>
</organism>
<comment type="catalytic activity">
    <reaction evidence="7">
        <text>arsenic triglutathione + 2 [thioredoxin]-dithiol + 2 S-adenosyl-L-methionine + H2O = dimethylarsinous acid + 2 [thioredoxin]-disulfide + 3 glutathione + 2 S-adenosyl-L-homocysteine + 2 H(+)</text>
        <dbReference type="Rhea" id="RHEA:69464"/>
        <dbReference type="Rhea" id="RHEA-COMP:10698"/>
        <dbReference type="Rhea" id="RHEA-COMP:10700"/>
        <dbReference type="ChEBI" id="CHEBI:15377"/>
        <dbReference type="ChEBI" id="CHEBI:15378"/>
        <dbReference type="ChEBI" id="CHEBI:23808"/>
        <dbReference type="ChEBI" id="CHEBI:29950"/>
        <dbReference type="ChEBI" id="CHEBI:50058"/>
        <dbReference type="ChEBI" id="CHEBI:57856"/>
        <dbReference type="ChEBI" id="CHEBI:57925"/>
        <dbReference type="ChEBI" id="CHEBI:59789"/>
        <dbReference type="ChEBI" id="CHEBI:183640"/>
        <dbReference type="EC" id="2.1.1.137"/>
    </reaction>
</comment>
<accession>A0A4V6NB18</accession>
<evidence type="ECO:0000256" key="4">
    <source>
        <dbReference type="ARBA" id="ARBA00034521"/>
    </source>
</evidence>
<dbReference type="CDD" id="cd02440">
    <property type="entry name" value="AdoMet_MTases"/>
    <property type="match status" value="1"/>
</dbReference>
<dbReference type="OrthoDB" id="9805171at2"/>